<evidence type="ECO:0000313" key="2">
    <source>
        <dbReference type="EMBL" id="KAL1526656.1"/>
    </source>
</evidence>
<gene>
    <name evidence="1" type="ORF">AB1Y20_003122</name>
    <name evidence="2" type="ORF">AB1Y20_015360</name>
</gene>
<organism evidence="1 3">
    <name type="scientific">Prymnesium parvum</name>
    <name type="common">Toxic golden alga</name>
    <dbReference type="NCBI Taxonomy" id="97485"/>
    <lineage>
        <taxon>Eukaryota</taxon>
        <taxon>Haptista</taxon>
        <taxon>Haptophyta</taxon>
        <taxon>Prymnesiophyceae</taxon>
        <taxon>Prymnesiales</taxon>
        <taxon>Prymnesiaceae</taxon>
        <taxon>Prymnesium</taxon>
    </lineage>
</organism>
<evidence type="ECO:0000313" key="3">
    <source>
        <dbReference type="Proteomes" id="UP001515480"/>
    </source>
</evidence>
<comment type="caution">
    <text evidence="1">The sequence shown here is derived from an EMBL/GenBank/DDBJ whole genome shotgun (WGS) entry which is preliminary data.</text>
</comment>
<reference evidence="1 3" key="1">
    <citation type="journal article" date="2024" name="Science">
        <title>Giant polyketide synthase enzymes in the biosynthesis of giant marine polyether toxins.</title>
        <authorList>
            <person name="Fallon T.R."/>
            <person name="Shende V.V."/>
            <person name="Wierzbicki I.H."/>
            <person name="Pendleton A.L."/>
            <person name="Watervoot N.F."/>
            <person name="Auber R.P."/>
            <person name="Gonzalez D.J."/>
            <person name="Wisecaver J.H."/>
            <person name="Moore B.S."/>
        </authorList>
    </citation>
    <scope>NUCLEOTIDE SEQUENCE [LARGE SCALE GENOMIC DNA]</scope>
    <source>
        <strain evidence="1 3">12B1</strain>
    </source>
</reference>
<protein>
    <recommendedName>
        <fullName evidence="4">Methyltransferase domain-containing protein</fullName>
    </recommendedName>
</protein>
<dbReference type="EMBL" id="JBGBPQ010000003">
    <property type="protein sequence ID" value="KAL1526656.1"/>
    <property type="molecule type" value="Genomic_DNA"/>
</dbReference>
<sequence>MALSAAAHSELQWINDSLRWATARGHARRAIRRPAGQEAPFILHALPRLERWHVTSQDRLFHHLRQAWPTLAPRTMVDVGCHSGHGPHANLSDALLWLDLFNESGGVVVGIDAHEEFALDLQRRFDLVPPYSMMDVTKRAYTLAITNADGGAINFPSARMHISCCAEIWCNHSQLVYSRSDHLCRMTQMRLGLLPAEPWLARYPSSLPPTTFRLLAANATVWNTARPHPRIPVPRMRLDTFWKQHLQERTIDVLKVDIDQSWREIGLEGLLQRRGFRVFVMEVDGSWGGVNSMWNVSQVDQLVWLSREHGYDSYLKIPCEAQKGMGSVERGSWQWDWRRRKYFKSSVGTHSAYLFALGSQAEIRVTNFHSKKYEDIQDIMLLDSTDASLTSLPARMRSDCKASYALEHIIPA</sequence>
<evidence type="ECO:0008006" key="4">
    <source>
        <dbReference type="Google" id="ProtNLM"/>
    </source>
</evidence>
<evidence type="ECO:0000313" key="1">
    <source>
        <dbReference type="EMBL" id="KAL1518845.1"/>
    </source>
</evidence>
<accession>A0AB34JD65</accession>
<proteinExistence type="predicted"/>
<dbReference type="Proteomes" id="UP001515480">
    <property type="component" value="Unassembled WGS sequence"/>
</dbReference>
<dbReference type="EMBL" id="JBGBPQ010000010">
    <property type="protein sequence ID" value="KAL1518845.1"/>
    <property type="molecule type" value="Genomic_DNA"/>
</dbReference>
<name>A0AB34JD65_PRYPA</name>
<dbReference type="AlphaFoldDB" id="A0AB34JD65"/>
<keyword evidence="3" id="KW-1185">Reference proteome</keyword>